<accession>A0A811T9J3</accession>
<dbReference type="CDD" id="cd02440">
    <property type="entry name" value="AdoMet_MTases"/>
    <property type="match status" value="1"/>
</dbReference>
<sequence>MSNRTNRVCPVERAGNLDNRIRRWFQNPQKILGPYIEEGMTVLDIGCGPGFFSIDMAQLVGKTGRVIASDLQEGMLHKLGDKIHGTELENRITLHKCEENKIGVSEKIDFVLAFYMVHEVPNQEEFFNEIRVLLNPKGQVLIVEPPFHVSKRMFKKTIRKAQDSGFTPVEGPKIILNKTVILKKS</sequence>
<keyword evidence="2" id="KW-0808">Transferase</keyword>
<reference evidence="2" key="1">
    <citation type="submission" date="2020-10" db="EMBL/GenBank/DDBJ databases">
        <authorList>
            <person name="Hahn C.J."/>
            <person name="Laso-Perez R."/>
            <person name="Vulcano F."/>
            <person name="Vaziourakis K.-M."/>
            <person name="Stokke R."/>
            <person name="Steen I.H."/>
            <person name="Teske A."/>
            <person name="Boetius A."/>
            <person name="Liebeke M."/>
            <person name="Amann R."/>
            <person name="Knittel K."/>
        </authorList>
    </citation>
    <scope>NUCLEOTIDE SEQUENCE</scope>
    <source>
        <strain evidence="2">Gfbio:e3339647-f889-4370-9287-4fb5cb688e4c:AG392D22_GoMArc1</strain>
    </source>
</reference>
<dbReference type="PANTHER" id="PTHR43667">
    <property type="entry name" value="CYCLOPROPANE-FATTY-ACYL-PHOSPHOLIPID SYNTHASE"/>
    <property type="match status" value="1"/>
</dbReference>
<dbReference type="Gene3D" id="3.40.50.150">
    <property type="entry name" value="Vaccinia Virus protein VP39"/>
    <property type="match status" value="1"/>
</dbReference>
<dbReference type="SUPFAM" id="SSF53335">
    <property type="entry name" value="S-adenosyl-L-methionine-dependent methyltransferases"/>
    <property type="match status" value="1"/>
</dbReference>
<dbReference type="InterPro" id="IPR050723">
    <property type="entry name" value="CFA/CMAS"/>
</dbReference>
<dbReference type="GO" id="GO:0043770">
    <property type="term" value="F:demethylmenaquinone methyltransferase activity"/>
    <property type="evidence" value="ECO:0007669"/>
    <property type="project" value="UniProtKB-EC"/>
</dbReference>
<evidence type="ECO:0000313" key="2">
    <source>
        <dbReference type="EMBL" id="CAD6492981.1"/>
    </source>
</evidence>
<proteinExistence type="predicted"/>
<dbReference type="Pfam" id="PF13847">
    <property type="entry name" value="Methyltransf_31"/>
    <property type="match status" value="1"/>
</dbReference>
<keyword evidence="2" id="KW-0830">Ubiquinone</keyword>
<name>A0A811T9J3_9EURY</name>
<feature type="domain" description="Methyltransferase" evidence="1">
    <location>
        <begin position="37"/>
        <end position="150"/>
    </location>
</feature>
<dbReference type="EC" id="2.1.1.163" evidence="2"/>
<evidence type="ECO:0000259" key="1">
    <source>
        <dbReference type="Pfam" id="PF13847"/>
    </source>
</evidence>
<comment type="caution">
    <text evidence="2">The sequence shown here is derived from an EMBL/GenBank/DDBJ whole genome shotgun (WGS) entry which is preliminary data.</text>
</comment>
<protein>
    <submittedName>
        <fullName evidence="2">Ubiquinone/menaquinone biosynthesis C-methyltransferase UbiE</fullName>
        <ecNumber evidence="2">2.1.1.163</ecNumber>
    </submittedName>
</protein>
<keyword evidence="2" id="KW-0489">Methyltransferase</keyword>
<dbReference type="Proteomes" id="UP000634805">
    <property type="component" value="Unassembled WGS sequence"/>
</dbReference>
<dbReference type="InterPro" id="IPR025714">
    <property type="entry name" value="Methyltranfer_dom"/>
</dbReference>
<dbReference type="InterPro" id="IPR029063">
    <property type="entry name" value="SAM-dependent_MTases_sf"/>
</dbReference>
<dbReference type="GO" id="GO:0032259">
    <property type="term" value="P:methylation"/>
    <property type="evidence" value="ECO:0007669"/>
    <property type="project" value="UniProtKB-KW"/>
</dbReference>
<gene>
    <name evidence="2" type="primary">ubiE_4</name>
    <name evidence="2" type="ORF">EMLJLAPB_00409</name>
</gene>
<organism evidence="2 3">
    <name type="scientific">Candidatus Argoarchaeum ethanivorans</name>
    <dbReference type="NCBI Taxonomy" id="2608793"/>
    <lineage>
        <taxon>Archaea</taxon>
        <taxon>Methanobacteriati</taxon>
        <taxon>Methanobacteriota</taxon>
        <taxon>Stenosarchaea group</taxon>
        <taxon>Methanomicrobia</taxon>
        <taxon>Methanosarcinales</taxon>
        <taxon>Methanosarcinales incertae sedis</taxon>
        <taxon>GOM Arc I cluster</taxon>
        <taxon>Candidatus Argoarchaeum</taxon>
    </lineage>
</organism>
<dbReference type="PANTHER" id="PTHR43667:SF2">
    <property type="entry name" value="FATTY ACID C-METHYL TRANSFERASE"/>
    <property type="match status" value="1"/>
</dbReference>
<dbReference type="EMBL" id="CAJHIS010000008">
    <property type="protein sequence ID" value="CAD6492981.1"/>
    <property type="molecule type" value="Genomic_DNA"/>
</dbReference>
<dbReference type="AlphaFoldDB" id="A0A811T9J3"/>
<evidence type="ECO:0000313" key="3">
    <source>
        <dbReference type="Proteomes" id="UP000634805"/>
    </source>
</evidence>